<keyword evidence="1" id="KW-0227">DNA damage</keyword>
<gene>
    <name evidence="3" type="ORF">KME32_23910</name>
</gene>
<dbReference type="GO" id="GO:0030170">
    <property type="term" value="F:pyridoxal phosphate binding"/>
    <property type="evidence" value="ECO:0007669"/>
    <property type="project" value="InterPro"/>
</dbReference>
<protein>
    <submittedName>
        <fullName evidence="3">MGMT family protein</fullName>
    </submittedName>
</protein>
<dbReference type="AlphaFoldDB" id="A0A951Q1Q0"/>
<feature type="domain" description="MOSC" evidence="2">
    <location>
        <begin position="1"/>
        <end position="122"/>
    </location>
</feature>
<dbReference type="PANTHER" id="PTHR42942">
    <property type="entry name" value="6-O-METHYLGUANINE DNA METHYLTRANSFERASE"/>
    <property type="match status" value="1"/>
</dbReference>
<name>A0A951Q1Q0_9NOST</name>
<evidence type="ECO:0000256" key="1">
    <source>
        <dbReference type="ARBA" id="ARBA00022763"/>
    </source>
</evidence>
<dbReference type="Gene3D" id="2.40.33.20">
    <property type="entry name" value="PK beta-barrel domain-like"/>
    <property type="match status" value="1"/>
</dbReference>
<dbReference type="SUPFAM" id="SSF50800">
    <property type="entry name" value="PK beta-barrel domain-like"/>
    <property type="match status" value="1"/>
</dbReference>
<dbReference type="GO" id="GO:0030151">
    <property type="term" value="F:molybdenum ion binding"/>
    <property type="evidence" value="ECO:0007669"/>
    <property type="project" value="InterPro"/>
</dbReference>
<proteinExistence type="predicted"/>
<dbReference type="InterPro" id="IPR014048">
    <property type="entry name" value="MethylDNA_cys_MeTrfase_DNA-bd"/>
</dbReference>
<dbReference type="Gene3D" id="1.10.10.10">
    <property type="entry name" value="Winged helix-like DNA-binding domain superfamily/Winged helix DNA-binding domain"/>
    <property type="match status" value="1"/>
</dbReference>
<dbReference type="SUPFAM" id="SSF46767">
    <property type="entry name" value="Methylated DNA-protein cysteine methyltransferase, C-terminal domain"/>
    <property type="match status" value="1"/>
</dbReference>
<evidence type="ECO:0000313" key="3">
    <source>
        <dbReference type="EMBL" id="MBW4564130.1"/>
    </source>
</evidence>
<evidence type="ECO:0000313" key="4">
    <source>
        <dbReference type="Proteomes" id="UP000715781"/>
    </source>
</evidence>
<reference evidence="3" key="2">
    <citation type="journal article" date="2022" name="Microbiol. Resour. Announc.">
        <title>Metagenome Sequencing to Explore Phylogenomics of Terrestrial Cyanobacteria.</title>
        <authorList>
            <person name="Ward R.D."/>
            <person name="Stajich J.E."/>
            <person name="Johansen J.R."/>
            <person name="Huntemann M."/>
            <person name="Clum A."/>
            <person name="Foster B."/>
            <person name="Foster B."/>
            <person name="Roux S."/>
            <person name="Palaniappan K."/>
            <person name="Varghese N."/>
            <person name="Mukherjee S."/>
            <person name="Reddy T.B.K."/>
            <person name="Daum C."/>
            <person name="Copeland A."/>
            <person name="Chen I.A."/>
            <person name="Ivanova N.N."/>
            <person name="Kyrpides N.C."/>
            <person name="Shapiro N."/>
            <person name="Eloe-Fadrosh E.A."/>
            <person name="Pietrasiak N."/>
        </authorList>
    </citation>
    <scope>NUCLEOTIDE SEQUENCE</scope>
    <source>
        <strain evidence="3">JT2-VF2</strain>
    </source>
</reference>
<dbReference type="InterPro" id="IPR011037">
    <property type="entry name" value="Pyrv_Knase-like_insert_dom_sf"/>
</dbReference>
<sequence>MVKLSRINLKLGHGIDGDINANRISPRQILIVRYEDIYQLSIQPGELRENIVIKGLDDEQFRPGSLIVFESGAAIRLTFHCDPCKRMKHLVQSLQNIQGKRGILGVVIASGKLEVGNSFYIKAKQFPALSEKPYERFLKYIIKVPNGKIVTYKHILQSIGVDKSYMRAIPTYLNNTSATDYPIHRILDSQGNLISYIHEQKNKLEAEGIQVLSETDSFNNSYKFFVDLKKYLWEDDTLYLA</sequence>
<dbReference type="InterPro" id="IPR005302">
    <property type="entry name" value="MoCF_Sase_C"/>
</dbReference>
<dbReference type="EMBL" id="JAHHHN010000018">
    <property type="protein sequence ID" value="MBW4564130.1"/>
    <property type="molecule type" value="Genomic_DNA"/>
</dbReference>
<dbReference type="PANTHER" id="PTHR42942:SF1">
    <property type="entry name" value="ALKYLTRANSFERASE-LIKE PROTEIN 1"/>
    <property type="match status" value="1"/>
</dbReference>
<dbReference type="Pfam" id="PF01035">
    <property type="entry name" value="DNA_binding_1"/>
    <property type="match status" value="1"/>
</dbReference>
<dbReference type="InterPro" id="IPR036217">
    <property type="entry name" value="MethylDNA_cys_MeTrfase_DNAb"/>
</dbReference>
<evidence type="ECO:0000259" key="2">
    <source>
        <dbReference type="PROSITE" id="PS51340"/>
    </source>
</evidence>
<accession>A0A951Q1Q0</accession>
<dbReference type="InterPro" id="IPR036388">
    <property type="entry name" value="WH-like_DNA-bd_sf"/>
</dbReference>
<comment type="caution">
    <text evidence="3">The sequence shown here is derived from an EMBL/GenBank/DDBJ whole genome shotgun (WGS) entry which is preliminary data.</text>
</comment>
<reference evidence="3" key="1">
    <citation type="submission" date="2021-05" db="EMBL/GenBank/DDBJ databases">
        <authorList>
            <person name="Pietrasiak N."/>
            <person name="Ward R."/>
            <person name="Stajich J.E."/>
            <person name="Kurbessoian T."/>
        </authorList>
    </citation>
    <scope>NUCLEOTIDE SEQUENCE</scope>
    <source>
        <strain evidence="3">JT2-VF2</strain>
    </source>
</reference>
<dbReference type="GO" id="GO:0006281">
    <property type="term" value="P:DNA repair"/>
    <property type="evidence" value="ECO:0007669"/>
    <property type="project" value="InterPro"/>
</dbReference>
<dbReference type="Pfam" id="PF03473">
    <property type="entry name" value="MOSC"/>
    <property type="match status" value="1"/>
</dbReference>
<dbReference type="PROSITE" id="PS51340">
    <property type="entry name" value="MOSC"/>
    <property type="match status" value="1"/>
</dbReference>
<dbReference type="InterPro" id="IPR052520">
    <property type="entry name" value="ATL_DNA_repair"/>
</dbReference>
<dbReference type="Proteomes" id="UP000715781">
    <property type="component" value="Unassembled WGS sequence"/>
</dbReference>
<dbReference type="GO" id="GO:0003824">
    <property type="term" value="F:catalytic activity"/>
    <property type="evidence" value="ECO:0007669"/>
    <property type="project" value="InterPro"/>
</dbReference>
<organism evidence="3 4">
    <name type="scientific">Mojavia pulchra JT2-VF2</name>
    <dbReference type="NCBI Taxonomy" id="287848"/>
    <lineage>
        <taxon>Bacteria</taxon>
        <taxon>Bacillati</taxon>
        <taxon>Cyanobacteriota</taxon>
        <taxon>Cyanophyceae</taxon>
        <taxon>Nostocales</taxon>
        <taxon>Nostocaceae</taxon>
    </lineage>
</organism>